<evidence type="ECO:0000256" key="5">
    <source>
        <dbReference type="ARBA" id="ARBA00022723"/>
    </source>
</evidence>
<keyword evidence="7" id="KW-0492">Microsome</keyword>
<gene>
    <name evidence="14" type="ORF">GSCOC_T00027670001</name>
</gene>
<keyword evidence="3 12" id="KW-0349">Heme</keyword>
<keyword evidence="4 12" id="KW-0812">Transmembrane</keyword>
<organism evidence="14 15">
    <name type="scientific">Coffea canephora</name>
    <name type="common">Robusta coffee</name>
    <dbReference type="NCBI Taxonomy" id="49390"/>
    <lineage>
        <taxon>Eukaryota</taxon>
        <taxon>Viridiplantae</taxon>
        <taxon>Streptophyta</taxon>
        <taxon>Embryophyta</taxon>
        <taxon>Tracheophyta</taxon>
        <taxon>Spermatophyta</taxon>
        <taxon>Magnoliopsida</taxon>
        <taxon>eudicotyledons</taxon>
        <taxon>Gunneridae</taxon>
        <taxon>Pentapetalae</taxon>
        <taxon>asterids</taxon>
        <taxon>lamiids</taxon>
        <taxon>Gentianales</taxon>
        <taxon>Rubiaceae</taxon>
        <taxon>Ixoroideae</taxon>
        <taxon>Gardenieae complex</taxon>
        <taxon>Bertiereae - Coffeeae clade</taxon>
        <taxon>Coffeeae</taxon>
        <taxon>Coffea</taxon>
    </lineage>
</organism>
<dbReference type="Gene3D" id="3.10.120.10">
    <property type="entry name" value="Cytochrome b5-like heme/steroid binding domain"/>
    <property type="match status" value="1"/>
</dbReference>
<feature type="domain" description="Cytochrome b5 heme-binding" evidence="13">
    <location>
        <begin position="80"/>
        <end position="156"/>
    </location>
</feature>
<keyword evidence="15" id="KW-1185">Reference proteome</keyword>
<keyword evidence="5 12" id="KW-0479">Metal-binding</keyword>
<evidence type="ECO:0000256" key="10">
    <source>
        <dbReference type="ARBA" id="ARBA00037877"/>
    </source>
</evidence>
<dbReference type="PROSITE" id="PS50255">
    <property type="entry name" value="CYTOCHROME_B5_2"/>
    <property type="match status" value="1"/>
</dbReference>
<keyword evidence="6" id="KW-0256">Endoplasmic reticulum</keyword>
<keyword evidence="8 12" id="KW-0408">Iron</keyword>
<dbReference type="GO" id="GO:0005789">
    <property type="term" value="C:endoplasmic reticulum membrane"/>
    <property type="evidence" value="ECO:0007669"/>
    <property type="project" value="UniProtKB-SubCell"/>
</dbReference>
<evidence type="ECO:0000313" key="15">
    <source>
        <dbReference type="Proteomes" id="UP000295252"/>
    </source>
</evidence>
<comment type="similarity">
    <text evidence="11 12">Belongs to the cytochrome b5 family.</text>
</comment>
<evidence type="ECO:0000256" key="8">
    <source>
        <dbReference type="ARBA" id="ARBA00023004"/>
    </source>
</evidence>
<evidence type="ECO:0000259" key="13">
    <source>
        <dbReference type="PROSITE" id="PS50255"/>
    </source>
</evidence>
<dbReference type="GO" id="GO:0020037">
    <property type="term" value="F:heme binding"/>
    <property type="evidence" value="ECO:0007669"/>
    <property type="project" value="UniProtKB-UniRule"/>
</dbReference>
<dbReference type="InterPro" id="IPR036400">
    <property type="entry name" value="Cyt_B5-like_heme/steroid_sf"/>
</dbReference>
<sequence>MCTDTNHFKLINTILPKKKNLLYYINYTTTSLDTLFYCNCLWTPKPKATAAAAAKVKNSHTHNKLFWALPLIIFEEMTDRRVYVFDEVARHDKRGDTWLIISGKVYDVSLFLDDHPGGDEVLLAVTGKDATIDFDEQNHSEEARKMLVGYYIGDVDISTLPVEHEDTTEEAAASAGIQTFGGLVKILQFLIPLIILGLALALRQYKNKE</sequence>
<keyword evidence="12" id="KW-1133">Transmembrane helix</keyword>
<evidence type="ECO:0000313" key="14">
    <source>
        <dbReference type="EMBL" id="CDP08637.1"/>
    </source>
</evidence>
<dbReference type="InterPro" id="IPR050668">
    <property type="entry name" value="Cytochrome_b5"/>
</dbReference>
<dbReference type="InParanoid" id="A0A068UK27"/>
<name>A0A068UK27_COFCA</name>
<evidence type="ECO:0000256" key="6">
    <source>
        <dbReference type="ARBA" id="ARBA00022824"/>
    </source>
</evidence>
<dbReference type="STRING" id="49390.A0A068UK27"/>
<reference evidence="15" key="1">
    <citation type="journal article" date="2014" name="Science">
        <title>The coffee genome provides insight into the convergent evolution of caffeine biosynthesis.</title>
        <authorList>
            <person name="Denoeud F."/>
            <person name="Carretero-Paulet L."/>
            <person name="Dereeper A."/>
            <person name="Droc G."/>
            <person name="Guyot R."/>
            <person name="Pietrella M."/>
            <person name="Zheng C."/>
            <person name="Alberti A."/>
            <person name="Anthony F."/>
            <person name="Aprea G."/>
            <person name="Aury J.M."/>
            <person name="Bento P."/>
            <person name="Bernard M."/>
            <person name="Bocs S."/>
            <person name="Campa C."/>
            <person name="Cenci A."/>
            <person name="Combes M.C."/>
            <person name="Crouzillat D."/>
            <person name="Da Silva C."/>
            <person name="Daddiego L."/>
            <person name="De Bellis F."/>
            <person name="Dussert S."/>
            <person name="Garsmeur O."/>
            <person name="Gayraud T."/>
            <person name="Guignon V."/>
            <person name="Jahn K."/>
            <person name="Jamilloux V."/>
            <person name="Joet T."/>
            <person name="Labadie K."/>
            <person name="Lan T."/>
            <person name="Leclercq J."/>
            <person name="Lepelley M."/>
            <person name="Leroy T."/>
            <person name="Li L.T."/>
            <person name="Librado P."/>
            <person name="Lopez L."/>
            <person name="Munoz A."/>
            <person name="Noel B."/>
            <person name="Pallavicini A."/>
            <person name="Perrotta G."/>
            <person name="Poncet V."/>
            <person name="Pot D."/>
            <person name="Priyono X."/>
            <person name="Rigoreau M."/>
            <person name="Rouard M."/>
            <person name="Rozas J."/>
            <person name="Tranchant-Dubreuil C."/>
            <person name="VanBuren R."/>
            <person name="Zhang Q."/>
            <person name="Andrade A.C."/>
            <person name="Argout X."/>
            <person name="Bertrand B."/>
            <person name="de Kochko A."/>
            <person name="Graziosi G."/>
            <person name="Henry R.J."/>
            <person name="Jayarama X."/>
            <person name="Ming R."/>
            <person name="Nagai C."/>
            <person name="Rounsley S."/>
            <person name="Sankoff D."/>
            <person name="Giuliano G."/>
            <person name="Albert V.A."/>
            <person name="Wincker P."/>
            <person name="Lashermes P."/>
        </authorList>
    </citation>
    <scope>NUCLEOTIDE SEQUENCE [LARGE SCALE GENOMIC DNA]</scope>
    <source>
        <strain evidence="15">cv. DH200-94</strain>
    </source>
</reference>
<evidence type="ECO:0000256" key="7">
    <source>
        <dbReference type="ARBA" id="ARBA00022848"/>
    </source>
</evidence>
<evidence type="ECO:0000256" key="3">
    <source>
        <dbReference type="ARBA" id="ARBA00022617"/>
    </source>
</evidence>
<dbReference type="FunFam" id="3.10.120.10:FF:000002">
    <property type="entry name" value="Cytochrome b5 type B"/>
    <property type="match status" value="1"/>
</dbReference>
<keyword evidence="2" id="KW-0813">Transport</keyword>
<proteinExistence type="inferred from homology"/>
<evidence type="ECO:0000256" key="9">
    <source>
        <dbReference type="ARBA" id="ARBA00023136"/>
    </source>
</evidence>
<evidence type="ECO:0000256" key="12">
    <source>
        <dbReference type="RuleBase" id="RU362121"/>
    </source>
</evidence>
<dbReference type="SUPFAM" id="SSF55856">
    <property type="entry name" value="Cytochrome b5-like heme/steroid binding domain"/>
    <property type="match status" value="1"/>
</dbReference>
<feature type="transmembrane region" description="Helical" evidence="12">
    <location>
        <begin position="182"/>
        <end position="202"/>
    </location>
</feature>
<accession>A0A068UK27</accession>
<dbReference type="InterPro" id="IPR001199">
    <property type="entry name" value="Cyt_B5-like_heme/steroid-bd"/>
</dbReference>
<dbReference type="PANTHER" id="PTHR19359">
    <property type="entry name" value="CYTOCHROME B5"/>
    <property type="match status" value="1"/>
</dbReference>
<evidence type="ECO:0000256" key="2">
    <source>
        <dbReference type="ARBA" id="ARBA00022448"/>
    </source>
</evidence>
<dbReference type="Pfam" id="PF00173">
    <property type="entry name" value="Cyt-b5"/>
    <property type="match status" value="1"/>
</dbReference>
<dbReference type="SMART" id="SM01117">
    <property type="entry name" value="Cyt-b5"/>
    <property type="match status" value="1"/>
</dbReference>
<dbReference type="PANTHER" id="PTHR19359:SF79">
    <property type="entry name" value="CYTOCHROME B5 ISOFORM C"/>
    <property type="match status" value="1"/>
</dbReference>
<dbReference type="InterPro" id="IPR018506">
    <property type="entry name" value="Cyt_B5_heme-BS"/>
</dbReference>
<dbReference type="PRINTS" id="PR00363">
    <property type="entry name" value="CYTOCHROMEB5"/>
</dbReference>
<dbReference type="AlphaFoldDB" id="A0A068UK27"/>
<dbReference type="PhylomeDB" id="A0A068UK27"/>
<dbReference type="PROSITE" id="PS00191">
    <property type="entry name" value="CYTOCHROME_B5_1"/>
    <property type="match status" value="1"/>
</dbReference>
<evidence type="ECO:0000256" key="4">
    <source>
        <dbReference type="ARBA" id="ARBA00022692"/>
    </source>
</evidence>
<evidence type="ECO:0000256" key="1">
    <source>
        <dbReference type="ARBA" id="ARBA00004131"/>
    </source>
</evidence>
<dbReference type="Gramene" id="CDP08637">
    <property type="protein sequence ID" value="CDP08637"/>
    <property type="gene ID" value="GSCOC_T00027670001"/>
</dbReference>
<comment type="subcellular location">
    <subcellularLocation>
        <location evidence="1">Endoplasmic reticulum membrane</location>
        <topology evidence="1">Single-pass membrane protein</topology>
        <orientation evidence="1">Cytoplasmic side</orientation>
    </subcellularLocation>
    <subcellularLocation>
        <location evidence="10">Microsome membrane</location>
        <topology evidence="10">Single-pass membrane protein</topology>
        <orientation evidence="10">Cytoplasmic side</orientation>
    </subcellularLocation>
</comment>
<dbReference type="EMBL" id="HG739119">
    <property type="protein sequence ID" value="CDP08637.1"/>
    <property type="molecule type" value="Genomic_DNA"/>
</dbReference>
<dbReference type="GO" id="GO:0046872">
    <property type="term" value="F:metal ion binding"/>
    <property type="evidence" value="ECO:0007669"/>
    <property type="project" value="UniProtKB-UniRule"/>
</dbReference>
<protein>
    <recommendedName>
        <fullName evidence="13">Cytochrome b5 heme-binding domain-containing protein</fullName>
    </recommendedName>
</protein>
<evidence type="ECO:0000256" key="11">
    <source>
        <dbReference type="ARBA" id="ARBA00038168"/>
    </source>
</evidence>
<dbReference type="Proteomes" id="UP000295252">
    <property type="component" value="Chromosome IV"/>
</dbReference>
<keyword evidence="9 12" id="KW-0472">Membrane</keyword>